<dbReference type="InterPro" id="IPR043795">
    <property type="entry name" value="N-alpha-Ac-DABA-like"/>
</dbReference>
<evidence type="ECO:0000313" key="6">
    <source>
        <dbReference type="EMBL" id="MEB3345823.1"/>
    </source>
</evidence>
<proteinExistence type="predicted"/>
<keyword evidence="3" id="KW-0378">Hydrolase</keyword>
<evidence type="ECO:0000256" key="1">
    <source>
        <dbReference type="ARBA" id="ARBA00001947"/>
    </source>
</evidence>
<evidence type="ECO:0000256" key="4">
    <source>
        <dbReference type="ARBA" id="ARBA00022833"/>
    </source>
</evidence>
<evidence type="ECO:0000313" key="7">
    <source>
        <dbReference type="Proteomes" id="UP001327027"/>
    </source>
</evidence>
<feature type="domain" description="Succinylglutamate desuccinylase/Aspartoacylase catalytic" evidence="5">
    <location>
        <begin position="63"/>
        <end position="257"/>
    </location>
</feature>
<dbReference type="EMBL" id="JAYKLX010000004">
    <property type="protein sequence ID" value="MEB3345823.1"/>
    <property type="molecule type" value="Genomic_DNA"/>
</dbReference>
<keyword evidence="2" id="KW-0479">Metal-binding</keyword>
<dbReference type="SUPFAM" id="SSF53187">
    <property type="entry name" value="Zn-dependent exopeptidases"/>
    <property type="match status" value="1"/>
</dbReference>
<organism evidence="6 7">
    <name type="scientific">Aquimarina gracilis</name>
    <dbReference type="NCBI Taxonomy" id="874422"/>
    <lineage>
        <taxon>Bacteria</taxon>
        <taxon>Pseudomonadati</taxon>
        <taxon>Bacteroidota</taxon>
        <taxon>Flavobacteriia</taxon>
        <taxon>Flavobacteriales</taxon>
        <taxon>Flavobacteriaceae</taxon>
        <taxon>Aquimarina</taxon>
    </lineage>
</organism>
<dbReference type="RefSeq" id="WP_324179852.1">
    <property type="nucleotide sequence ID" value="NZ_BAABAW010000007.1"/>
</dbReference>
<name>A0ABU5ZUX1_9FLAO</name>
<dbReference type="Pfam" id="PF24827">
    <property type="entry name" value="AstE_AspA_cat"/>
    <property type="match status" value="1"/>
</dbReference>
<evidence type="ECO:0000259" key="5">
    <source>
        <dbReference type="Pfam" id="PF24827"/>
    </source>
</evidence>
<dbReference type="Gene3D" id="3.40.630.10">
    <property type="entry name" value="Zn peptidases"/>
    <property type="match status" value="1"/>
</dbReference>
<gene>
    <name evidence="6" type="ORF">U6A24_10140</name>
</gene>
<dbReference type="PANTHER" id="PTHR37326:SF1">
    <property type="entry name" value="BLL3975 PROTEIN"/>
    <property type="match status" value="1"/>
</dbReference>
<evidence type="ECO:0000256" key="2">
    <source>
        <dbReference type="ARBA" id="ARBA00022723"/>
    </source>
</evidence>
<sequence>MLEKRIFLYIFTLTSTYTLAQKSFTFQNQFIEPGTKSQFEIPVISKTDSTFIPVTIFRGTKPGPVLGITAGIHGYEYPPILAAQQLNQKIDPKQLSGTIILVQIANVPAFLSRSPFINPLDGKNLNRSFPGNSKGSITQRMAYIITSEVIAKSDYFVDMHAGDAPEDLRSYNAWYQSKALPEVSKKGREMALAMEFDYSIIFNIPEERLKKPSLYCSQEAFHRKIPSVDIECGRLGVPGKTETDRIVKGMFLLLAHLKMIDLNKQSVLTKPTIIAQRFTIKSKSTGLFYTEKKRVTLLKRGSLLAILPIFLAIHYKRLKHHKME</sequence>
<dbReference type="PANTHER" id="PTHR37326">
    <property type="entry name" value="BLL3975 PROTEIN"/>
    <property type="match status" value="1"/>
</dbReference>
<dbReference type="CDD" id="cd06254">
    <property type="entry name" value="M14_ASTE_ASPA-like"/>
    <property type="match status" value="1"/>
</dbReference>
<protein>
    <submittedName>
        <fullName evidence="6">M14 family metallopeptidase</fullName>
    </submittedName>
</protein>
<comment type="caution">
    <text evidence="6">The sequence shown here is derived from an EMBL/GenBank/DDBJ whole genome shotgun (WGS) entry which is preliminary data.</text>
</comment>
<dbReference type="InterPro" id="IPR053138">
    <property type="entry name" value="N-alpha-Ac-DABA_deacetylase"/>
</dbReference>
<dbReference type="InterPro" id="IPR055438">
    <property type="entry name" value="AstE_AspA_cat"/>
</dbReference>
<comment type="cofactor">
    <cofactor evidence="1">
        <name>Zn(2+)</name>
        <dbReference type="ChEBI" id="CHEBI:29105"/>
    </cofactor>
</comment>
<evidence type="ECO:0000256" key="3">
    <source>
        <dbReference type="ARBA" id="ARBA00022801"/>
    </source>
</evidence>
<keyword evidence="4" id="KW-0862">Zinc</keyword>
<keyword evidence="7" id="KW-1185">Reference proteome</keyword>
<dbReference type="PIRSF" id="PIRSF039012">
    <property type="entry name" value="ASP"/>
    <property type="match status" value="1"/>
</dbReference>
<dbReference type="Proteomes" id="UP001327027">
    <property type="component" value="Unassembled WGS sequence"/>
</dbReference>
<accession>A0ABU5ZUX1</accession>
<reference evidence="6 7" key="1">
    <citation type="journal article" date="2013" name="Int. J. Syst. Evol. Microbiol.">
        <title>Aquimarina gracilis sp. nov., isolated from the gut microflora of a mussel, Mytilus coruscus, and emended description of Aquimarina spongiae.</title>
        <authorList>
            <person name="Park S.C."/>
            <person name="Choe H.N."/>
            <person name="Baik K.S."/>
            <person name="Seong C.N."/>
        </authorList>
    </citation>
    <scope>NUCLEOTIDE SEQUENCE [LARGE SCALE GENOMIC DNA]</scope>
    <source>
        <strain evidence="6 7">PSC32</strain>
    </source>
</reference>